<evidence type="ECO:0000256" key="5">
    <source>
        <dbReference type="ARBA" id="ARBA00022750"/>
    </source>
</evidence>
<protein>
    <submittedName>
        <fullName evidence="11">Signal peptidase II</fullName>
    </submittedName>
</protein>
<keyword evidence="2" id="KW-1003">Cell membrane</keyword>
<dbReference type="InterPro" id="IPR001872">
    <property type="entry name" value="Peptidase_A8"/>
</dbReference>
<evidence type="ECO:0000256" key="10">
    <source>
        <dbReference type="SAM" id="Phobius"/>
    </source>
</evidence>
<keyword evidence="3" id="KW-0645">Protease</keyword>
<keyword evidence="5" id="KW-0064">Aspartyl protease</keyword>
<dbReference type="RefSeq" id="WP_159753013.1">
    <property type="nucleotide sequence ID" value="NZ_WUQX01000001.1"/>
</dbReference>
<dbReference type="GO" id="GO:0006508">
    <property type="term" value="P:proteolysis"/>
    <property type="evidence" value="ECO:0007669"/>
    <property type="project" value="UniProtKB-KW"/>
</dbReference>
<dbReference type="GO" id="GO:0016020">
    <property type="term" value="C:membrane"/>
    <property type="evidence" value="ECO:0007669"/>
    <property type="project" value="InterPro"/>
</dbReference>
<keyword evidence="4 10" id="KW-0812">Transmembrane</keyword>
<organism evidence="11 12">
    <name type="scientific">Sporofaciens musculi</name>
    <dbReference type="NCBI Taxonomy" id="2681861"/>
    <lineage>
        <taxon>Bacteria</taxon>
        <taxon>Bacillati</taxon>
        <taxon>Bacillota</taxon>
        <taxon>Clostridia</taxon>
        <taxon>Lachnospirales</taxon>
        <taxon>Lachnospiraceae</taxon>
        <taxon>Sporofaciens</taxon>
    </lineage>
</organism>
<keyword evidence="12" id="KW-1185">Reference proteome</keyword>
<reference evidence="11 12" key="1">
    <citation type="submission" date="2019-12" db="EMBL/GenBank/DDBJ databases">
        <title>Sporaefaciens musculi gen. nov., sp. nov., a novel bacterium isolated from the caecum of an obese mouse.</title>
        <authorList>
            <person name="Rasmussen T.S."/>
            <person name="Streidl T."/>
            <person name="Hitch T.C.A."/>
            <person name="Wortmann E."/>
            <person name="Deptula P."/>
            <person name="Hansen M."/>
            <person name="Nielsen D.S."/>
            <person name="Clavel T."/>
            <person name="Vogensen F.K."/>
        </authorList>
    </citation>
    <scope>NUCLEOTIDE SEQUENCE [LARGE SCALE GENOMIC DNA]</scope>
    <source>
        <strain evidence="11 12">WCA-9-b2</strain>
    </source>
</reference>
<evidence type="ECO:0000256" key="1">
    <source>
        <dbReference type="ARBA" id="ARBA00006139"/>
    </source>
</evidence>
<evidence type="ECO:0000313" key="12">
    <source>
        <dbReference type="Proteomes" id="UP000460412"/>
    </source>
</evidence>
<evidence type="ECO:0000256" key="6">
    <source>
        <dbReference type="ARBA" id="ARBA00022801"/>
    </source>
</evidence>
<dbReference type="EMBL" id="WUQX01000001">
    <property type="protein sequence ID" value="MXP77584.1"/>
    <property type="molecule type" value="Genomic_DNA"/>
</dbReference>
<comment type="caution">
    <text evidence="11">The sequence shown here is derived from an EMBL/GenBank/DDBJ whole genome shotgun (WGS) entry which is preliminary data.</text>
</comment>
<evidence type="ECO:0000256" key="8">
    <source>
        <dbReference type="ARBA" id="ARBA00023136"/>
    </source>
</evidence>
<evidence type="ECO:0000256" key="9">
    <source>
        <dbReference type="RuleBase" id="RU004181"/>
    </source>
</evidence>
<evidence type="ECO:0000313" key="11">
    <source>
        <dbReference type="EMBL" id="MXP77584.1"/>
    </source>
</evidence>
<dbReference type="Proteomes" id="UP000460412">
    <property type="component" value="Unassembled WGS sequence"/>
</dbReference>
<proteinExistence type="inferred from homology"/>
<evidence type="ECO:0000256" key="7">
    <source>
        <dbReference type="ARBA" id="ARBA00022989"/>
    </source>
</evidence>
<dbReference type="Pfam" id="PF01252">
    <property type="entry name" value="Peptidase_A8"/>
    <property type="match status" value="1"/>
</dbReference>
<comment type="similarity">
    <text evidence="1 9">Belongs to the peptidase A8 family.</text>
</comment>
<accession>A0A7X3MJI2</accession>
<keyword evidence="7 10" id="KW-1133">Transmembrane helix</keyword>
<evidence type="ECO:0000256" key="4">
    <source>
        <dbReference type="ARBA" id="ARBA00022692"/>
    </source>
</evidence>
<sequence>MLVIFAILLGADVMIKRWVEDELNQGEERKLPGGGLVLRKVYNRGFLLNLFDERPKAVRGMSVFAGAGVLAWDFLTFAKKRSYVKKLGMALVSAGAASNLFDRLAKGKVVDYIGFKTKTKFLGRITANLGDIYLVCGGVLVMAGEMFSVVLHRDKTKK</sequence>
<evidence type="ECO:0000256" key="3">
    <source>
        <dbReference type="ARBA" id="ARBA00022670"/>
    </source>
</evidence>
<keyword evidence="8 10" id="KW-0472">Membrane</keyword>
<keyword evidence="6" id="KW-0378">Hydrolase</keyword>
<dbReference type="GO" id="GO:0004190">
    <property type="term" value="F:aspartic-type endopeptidase activity"/>
    <property type="evidence" value="ECO:0007669"/>
    <property type="project" value="UniProtKB-KW"/>
</dbReference>
<dbReference type="PRINTS" id="PR00781">
    <property type="entry name" value="LIPOSIGPTASE"/>
</dbReference>
<dbReference type="AlphaFoldDB" id="A0A7X3MJI2"/>
<dbReference type="PANTHER" id="PTHR33695">
    <property type="entry name" value="LIPOPROTEIN SIGNAL PEPTIDASE"/>
    <property type="match status" value="1"/>
</dbReference>
<gene>
    <name evidence="11" type="ORF">GN277_20190</name>
</gene>
<evidence type="ECO:0000256" key="2">
    <source>
        <dbReference type="ARBA" id="ARBA00022475"/>
    </source>
</evidence>
<name>A0A7X3MJI2_9FIRM</name>
<dbReference type="PANTHER" id="PTHR33695:SF1">
    <property type="entry name" value="LIPOPROTEIN SIGNAL PEPTIDASE"/>
    <property type="match status" value="1"/>
</dbReference>
<feature type="transmembrane region" description="Helical" evidence="10">
    <location>
        <begin position="132"/>
        <end position="151"/>
    </location>
</feature>